<dbReference type="RefSeq" id="WP_045228911.1">
    <property type="nucleotide sequence ID" value="NZ_BBJU01000004.1"/>
</dbReference>
<reference evidence="2 3" key="1">
    <citation type="submission" date="2014-08" db="EMBL/GenBank/DDBJ databases">
        <title>Whole genome shotgun sequence of Rhizobium rubi NBRC 13261.</title>
        <authorList>
            <person name="Katano-Makiyama Y."/>
            <person name="Hosoyama A."/>
            <person name="Hashimoto M."/>
            <person name="Hosoyama Y."/>
            <person name="Noguchi M."/>
            <person name="Tsuchikane K."/>
            <person name="Uohara A."/>
            <person name="Ohji S."/>
            <person name="Ichikawa N."/>
            <person name="Kimura A."/>
            <person name="Yamazoe A."/>
            <person name="Fujita N."/>
        </authorList>
    </citation>
    <scope>NUCLEOTIDE SEQUENCE [LARGE SCALE GENOMIC DNA]</scope>
    <source>
        <strain evidence="2 3">NBRC 13261</strain>
    </source>
</reference>
<accession>A0A081CRM3</accession>
<dbReference type="eggNOG" id="ENOG5033AY8">
    <property type="taxonomic scope" value="Bacteria"/>
</dbReference>
<comment type="caution">
    <text evidence="2">The sequence shown here is derived from an EMBL/GenBank/DDBJ whole genome shotgun (WGS) entry which is preliminary data.</text>
</comment>
<organism evidence="2 3">
    <name type="scientific">Agrobacterium rubi TR3 = NBRC 13261</name>
    <dbReference type="NCBI Taxonomy" id="1368415"/>
    <lineage>
        <taxon>Bacteria</taxon>
        <taxon>Pseudomonadati</taxon>
        <taxon>Pseudomonadota</taxon>
        <taxon>Alphaproteobacteria</taxon>
        <taxon>Hyphomicrobiales</taxon>
        <taxon>Rhizobiaceae</taxon>
        <taxon>Rhizobium/Agrobacterium group</taxon>
        <taxon>Agrobacterium</taxon>
    </lineage>
</organism>
<keyword evidence="1" id="KW-0812">Transmembrane</keyword>
<feature type="transmembrane region" description="Helical" evidence="1">
    <location>
        <begin position="177"/>
        <end position="198"/>
    </location>
</feature>
<feature type="transmembrane region" description="Helical" evidence="1">
    <location>
        <begin position="218"/>
        <end position="239"/>
    </location>
</feature>
<evidence type="ECO:0000313" key="2">
    <source>
        <dbReference type="EMBL" id="GAK69319.1"/>
    </source>
</evidence>
<name>A0A081CRM3_9HYPH</name>
<gene>
    <name evidence="2" type="ORF">RRU01S_04_01410</name>
</gene>
<keyword evidence="1" id="KW-0472">Membrane</keyword>
<evidence type="ECO:0000256" key="1">
    <source>
        <dbReference type="SAM" id="Phobius"/>
    </source>
</evidence>
<keyword evidence="1" id="KW-1133">Transmembrane helix</keyword>
<feature type="transmembrane region" description="Helical" evidence="1">
    <location>
        <begin position="12"/>
        <end position="31"/>
    </location>
</feature>
<proteinExistence type="predicted"/>
<dbReference type="Proteomes" id="UP000028701">
    <property type="component" value="Unassembled WGS sequence"/>
</dbReference>
<evidence type="ECO:0000313" key="3">
    <source>
        <dbReference type="Proteomes" id="UP000028701"/>
    </source>
</evidence>
<dbReference type="OrthoDB" id="8455947at2"/>
<sequence length="278" mass="30837">MDWQTITSTWGFNLAFLVGTLLAVYALYLTFKSRPVSRLAYDTTASTIVGEQQEPFRRSLKITFEGVDVPRATFANIFIWNDGNQTIRRSDITPKKPLRLTLPEGEKFLQYNLASMADEAMDASMSLSEDGSLTVSFEYIEPGQGFVCEILHTGESSSLNLIGVLISAKSPVKKSRVPVYTLNYWAWMLTLVGVAAGWSSADIFTAGYFEGMTSPTAWFAYGSIALLAVIIIGSVRAYLTLRKPHKMDFGKKAEASPLRTFTDWTVVSDTTPSPPEHR</sequence>
<dbReference type="EMBL" id="BBJU01000004">
    <property type="protein sequence ID" value="GAK69319.1"/>
    <property type="molecule type" value="Genomic_DNA"/>
</dbReference>
<protein>
    <submittedName>
        <fullName evidence="2">Uncharacterized protein</fullName>
    </submittedName>
</protein>
<dbReference type="AlphaFoldDB" id="A0A081CRM3"/>